<evidence type="ECO:0000256" key="7">
    <source>
        <dbReference type="ARBA" id="ARBA00022927"/>
    </source>
</evidence>
<protein>
    <recommendedName>
        <fullName evidence="3">Mitochondrial import inner membrane translocase subunit TIM54</fullName>
    </recommendedName>
</protein>
<evidence type="ECO:0000256" key="11">
    <source>
        <dbReference type="ARBA" id="ARBA00023136"/>
    </source>
</evidence>
<reference evidence="13" key="1">
    <citation type="submission" date="2021-06" db="EMBL/GenBank/DDBJ databases">
        <authorList>
            <person name="Kallberg Y."/>
            <person name="Tangrot J."/>
            <person name="Rosling A."/>
        </authorList>
    </citation>
    <scope>NUCLEOTIDE SEQUENCE</scope>
    <source>
        <strain evidence="13">BR232B</strain>
    </source>
</reference>
<keyword evidence="11" id="KW-0472">Membrane</keyword>
<evidence type="ECO:0000256" key="5">
    <source>
        <dbReference type="ARBA" id="ARBA00022692"/>
    </source>
</evidence>
<dbReference type="EMBL" id="CAJVPI010001176">
    <property type="protein sequence ID" value="CAG8598933.1"/>
    <property type="molecule type" value="Genomic_DNA"/>
</dbReference>
<evidence type="ECO:0000256" key="1">
    <source>
        <dbReference type="ARBA" id="ARBA00004434"/>
    </source>
</evidence>
<comment type="subcellular location">
    <subcellularLocation>
        <location evidence="1">Mitochondrion inner membrane</location>
        <topology evidence="1">Single-pass membrane protein</topology>
    </subcellularLocation>
</comment>
<proteinExistence type="inferred from homology"/>
<keyword evidence="5" id="KW-0812">Transmembrane</keyword>
<evidence type="ECO:0000256" key="10">
    <source>
        <dbReference type="ARBA" id="ARBA00023128"/>
    </source>
</evidence>
<dbReference type="GO" id="GO:0015031">
    <property type="term" value="P:protein transport"/>
    <property type="evidence" value="ECO:0007669"/>
    <property type="project" value="UniProtKB-KW"/>
</dbReference>
<evidence type="ECO:0000256" key="6">
    <source>
        <dbReference type="ARBA" id="ARBA00022792"/>
    </source>
</evidence>
<dbReference type="Pfam" id="PF11711">
    <property type="entry name" value="Tim54"/>
    <property type="match status" value="1"/>
</dbReference>
<evidence type="ECO:0000313" key="13">
    <source>
        <dbReference type="EMBL" id="CAG8598933.1"/>
    </source>
</evidence>
<dbReference type="InterPro" id="IPR021056">
    <property type="entry name" value="Mt_import_IM_translocase_Tim54"/>
</dbReference>
<evidence type="ECO:0000256" key="4">
    <source>
        <dbReference type="ARBA" id="ARBA00022448"/>
    </source>
</evidence>
<dbReference type="AlphaFoldDB" id="A0A9N9CG79"/>
<keyword evidence="10" id="KW-0496">Mitochondrion</keyword>
<evidence type="ECO:0000313" key="14">
    <source>
        <dbReference type="Proteomes" id="UP000789739"/>
    </source>
</evidence>
<name>A0A9N9CG79_9GLOM</name>
<dbReference type="GO" id="GO:0005743">
    <property type="term" value="C:mitochondrial inner membrane"/>
    <property type="evidence" value="ECO:0007669"/>
    <property type="project" value="UniProtKB-SubCell"/>
</dbReference>
<keyword evidence="6" id="KW-0999">Mitochondrion inner membrane</keyword>
<evidence type="ECO:0000256" key="9">
    <source>
        <dbReference type="ARBA" id="ARBA00023010"/>
    </source>
</evidence>
<keyword evidence="4" id="KW-0813">Transport</keyword>
<sequence>MASIASKLPFKLPSKKFMAFVGTCTGLAGLMSRDNMLSREGLHKVQSKVAHLALEPMDVHELPRKVTVYLTPPVGDGIYKTRAHFKEYVKPVLVAAAVDYEIVEGFKSGELQSKVREAIISRRKAERSVSQPTDNSNNPTQEIKKKSLAETGGAIVVGRAAWIEYLHGLNEGCNAPLVDEQVGTSSELETNTQSVGESNNITETNTSPTPQQSSDGIPSGTNDEILIPELEPVGYVHFYNRIGWKNVPLRIYHALNSYKNYEIAGEEAVKVALGDTRKFTDVDMDNGKGEEQFFKGEVENPKLDGRIAEKLSVYI</sequence>
<feature type="region of interest" description="Disordered" evidence="12">
    <location>
        <begin position="182"/>
        <end position="221"/>
    </location>
</feature>
<feature type="compositionally biased region" description="Polar residues" evidence="12">
    <location>
        <begin position="128"/>
        <end position="141"/>
    </location>
</feature>
<feature type="region of interest" description="Disordered" evidence="12">
    <location>
        <begin position="122"/>
        <end position="146"/>
    </location>
</feature>
<dbReference type="OrthoDB" id="5598305at2759"/>
<keyword evidence="8" id="KW-1133">Transmembrane helix</keyword>
<evidence type="ECO:0000256" key="2">
    <source>
        <dbReference type="ARBA" id="ARBA00006355"/>
    </source>
</evidence>
<organism evidence="13 14">
    <name type="scientific">Paraglomus brasilianum</name>
    <dbReference type="NCBI Taxonomy" id="144538"/>
    <lineage>
        <taxon>Eukaryota</taxon>
        <taxon>Fungi</taxon>
        <taxon>Fungi incertae sedis</taxon>
        <taxon>Mucoromycota</taxon>
        <taxon>Glomeromycotina</taxon>
        <taxon>Glomeromycetes</taxon>
        <taxon>Paraglomerales</taxon>
        <taxon>Paraglomeraceae</taxon>
        <taxon>Paraglomus</taxon>
    </lineage>
</organism>
<comment type="caution">
    <text evidence="13">The sequence shown here is derived from an EMBL/GenBank/DDBJ whole genome shotgun (WGS) entry which is preliminary data.</text>
</comment>
<evidence type="ECO:0000256" key="3">
    <source>
        <dbReference type="ARBA" id="ARBA00020796"/>
    </source>
</evidence>
<keyword evidence="7" id="KW-0653">Protein transport</keyword>
<evidence type="ECO:0000256" key="12">
    <source>
        <dbReference type="SAM" id="MobiDB-lite"/>
    </source>
</evidence>
<dbReference type="Proteomes" id="UP000789739">
    <property type="component" value="Unassembled WGS sequence"/>
</dbReference>
<keyword evidence="9" id="KW-0811">Translocation</keyword>
<gene>
    <name evidence="13" type="ORF">PBRASI_LOCUS7531</name>
</gene>
<keyword evidence="14" id="KW-1185">Reference proteome</keyword>
<comment type="similarity">
    <text evidence="2">Belongs to the TIM54 family.</text>
</comment>
<accession>A0A9N9CG79</accession>
<evidence type="ECO:0000256" key="8">
    <source>
        <dbReference type="ARBA" id="ARBA00022989"/>
    </source>
</evidence>